<reference evidence="4 5" key="1">
    <citation type="submission" date="2022-10" db="EMBL/GenBank/DDBJ databases">
        <title>Marinomonas transparenta sp. nov. and Marinomonas sargassi sp. nov., isolated from marine alga (Sargassum natans (L.) Gaillon).</title>
        <authorList>
            <person name="Wang Y."/>
        </authorList>
    </citation>
    <scope>NUCLEOTIDE SEQUENCE [LARGE SCALE GENOMIC DNA]</scope>
    <source>
        <strain evidence="4 5">C2222</strain>
    </source>
</reference>
<evidence type="ECO:0000259" key="3">
    <source>
        <dbReference type="Pfam" id="PF01648"/>
    </source>
</evidence>
<keyword evidence="2 4" id="KW-0808">Transferase</keyword>
<feature type="domain" description="4'-phosphopantetheinyl transferase" evidence="3">
    <location>
        <begin position="110"/>
        <end position="197"/>
    </location>
</feature>
<dbReference type="InterPro" id="IPR008278">
    <property type="entry name" value="4-PPantetheinyl_Trfase_dom"/>
</dbReference>
<gene>
    <name evidence="4" type="ORF">OFY17_01660</name>
</gene>
<dbReference type="Proteomes" id="UP001209713">
    <property type="component" value="Unassembled WGS sequence"/>
</dbReference>
<protein>
    <submittedName>
        <fullName evidence="4">4'-phosphopantetheinyl transferase superfamily protein</fullName>
    </submittedName>
</protein>
<proteinExistence type="inferred from homology"/>
<dbReference type="SUPFAM" id="SSF56214">
    <property type="entry name" value="4'-phosphopantetheinyl transferase"/>
    <property type="match status" value="2"/>
</dbReference>
<evidence type="ECO:0000313" key="4">
    <source>
        <dbReference type="EMBL" id="MCV2401578.1"/>
    </source>
</evidence>
<dbReference type="InterPro" id="IPR037143">
    <property type="entry name" value="4-PPantetheinyl_Trfase_dom_sf"/>
</dbReference>
<organism evidence="4 5">
    <name type="scientific">Marinomonas sargassi</name>
    <dbReference type="NCBI Taxonomy" id="2984494"/>
    <lineage>
        <taxon>Bacteria</taxon>
        <taxon>Pseudomonadati</taxon>
        <taxon>Pseudomonadota</taxon>
        <taxon>Gammaproteobacteria</taxon>
        <taxon>Oceanospirillales</taxon>
        <taxon>Oceanospirillaceae</taxon>
        <taxon>Marinomonas</taxon>
    </lineage>
</organism>
<evidence type="ECO:0000256" key="2">
    <source>
        <dbReference type="ARBA" id="ARBA00022679"/>
    </source>
</evidence>
<evidence type="ECO:0000313" key="5">
    <source>
        <dbReference type="Proteomes" id="UP001209713"/>
    </source>
</evidence>
<accession>A0ABT2YNW7</accession>
<comment type="caution">
    <text evidence="4">The sequence shown here is derived from an EMBL/GenBank/DDBJ whole genome shotgun (WGS) entry which is preliminary data.</text>
</comment>
<evidence type="ECO:0000256" key="1">
    <source>
        <dbReference type="ARBA" id="ARBA00010990"/>
    </source>
</evidence>
<keyword evidence="5" id="KW-1185">Reference proteome</keyword>
<comment type="similarity">
    <text evidence="1">Belongs to the P-Pant transferase superfamily. Gsp/Sfp/HetI/AcpT family.</text>
</comment>
<dbReference type="InterPro" id="IPR050559">
    <property type="entry name" value="P-Pant_transferase_sf"/>
</dbReference>
<dbReference type="Pfam" id="PF01648">
    <property type="entry name" value="ACPS"/>
    <property type="match status" value="1"/>
</dbReference>
<dbReference type="Gene3D" id="3.90.470.20">
    <property type="entry name" value="4'-phosphopantetheinyl transferase domain"/>
    <property type="match status" value="1"/>
</dbReference>
<name>A0ABT2YNW7_9GAMM</name>
<dbReference type="RefSeq" id="WP_263528952.1">
    <property type="nucleotide sequence ID" value="NZ_JAOVZB010000001.1"/>
</dbReference>
<dbReference type="EMBL" id="JAOVZB010000001">
    <property type="protein sequence ID" value="MCV2401578.1"/>
    <property type="molecule type" value="Genomic_DNA"/>
</dbReference>
<dbReference type="PANTHER" id="PTHR12215">
    <property type="entry name" value="PHOSPHOPANTETHEINE TRANSFERASE"/>
    <property type="match status" value="1"/>
</dbReference>
<sequence length="237" mass="26830">MILHIDVCQAPFLIENTLSTGEKNKANAFHFKHLQRNYIFSHSFKRFILSTRFPICREADWRFLTLESGKPFVDLKAARFSKLVPTQISFNLSHSNDCVVIGSLASDYNSIGIDVELYKSTEDLGGVQDIAFHIEEKNCLLACQNQDESFFKLWTAKEAVLKAAGHGLVDGITQLNCSQSLKTDQCYLVMWHDKEYCVQTFSFGWGVISVSWLSSVEVSLIELTDWKSGKPYPLITG</sequence>
<dbReference type="GO" id="GO:0016740">
    <property type="term" value="F:transferase activity"/>
    <property type="evidence" value="ECO:0007669"/>
    <property type="project" value="UniProtKB-KW"/>
</dbReference>
<dbReference type="PANTHER" id="PTHR12215:SF10">
    <property type="entry name" value="L-AMINOADIPATE-SEMIALDEHYDE DEHYDROGENASE-PHOSPHOPANTETHEINYL TRANSFERASE"/>
    <property type="match status" value="1"/>
</dbReference>